<dbReference type="OrthoDB" id="1921208at2759"/>
<evidence type="ECO:0000256" key="5">
    <source>
        <dbReference type="ARBA" id="ARBA00023211"/>
    </source>
</evidence>
<reference evidence="10 11" key="1">
    <citation type="journal article" date="2016" name="Mol. Biol. Evol.">
        <title>Comparative Genomics of Early-Diverging Mushroom-Forming Fungi Provides Insights into the Origins of Lignocellulose Decay Capabilities.</title>
        <authorList>
            <person name="Nagy L.G."/>
            <person name="Riley R."/>
            <person name="Tritt A."/>
            <person name="Adam C."/>
            <person name="Daum C."/>
            <person name="Floudas D."/>
            <person name="Sun H."/>
            <person name="Yadav J.S."/>
            <person name="Pangilinan J."/>
            <person name="Larsson K.H."/>
            <person name="Matsuura K."/>
            <person name="Barry K."/>
            <person name="Labutti K."/>
            <person name="Kuo R."/>
            <person name="Ohm R.A."/>
            <person name="Bhattacharya S.S."/>
            <person name="Shirouzu T."/>
            <person name="Yoshinaga Y."/>
            <person name="Martin F.M."/>
            <person name="Grigoriev I.V."/>
            <person name="Hibbett D.S."/>
        </authorList>
    </citation>
    <scope>NUCLEOTIDE SEQUENCE [LARGE SCALE GENOMIC DNA]</scope>
    <source>
        <strain evidence="10 11">HHB12029</strain>
    </source>
</reference>
<feature type="signal peptide" evidence="8">
    <location>
        <begin position="1"/>
        <end position="22"/>
    </location>
</feature>
<protein>
    <submittedName>
        <fullName evidence="10">RmlC-like cupin</fullName>
    </submittedName>
</protein>
<keyword evidence="8" id="KW-0732">Signal</keyword>
<dbReference type="PRINTS" id="PR00325">
    <property type="entry name" value="GERMIN"/>
</dbReference>
<keyword evidence="3" id="KW-0964">Secreted</keyword>
<feature type="compositionally biased region" description="Basic and acidic residues" evidence="6">
    <location>
        <begin position="397"/>
        <end position="408"/>
    </location>
</feature>
<evidence type="ECO:0000256" key="6">
    <source>
        <dbReference type="SAM" id="MobiDB-lite"/>
    </source>
</evidence>
<evidence type="ECO:0000256" key="2">
    <source>
        <dbReference type="ARBA" id="ARBA00007456"/>
    </source>
</evidence>
<dbReference type="CDD" id="cd02241">
    <property type="entry name" value="cupin_OxOx"/>
    <property type="match status" value="1"/>
</dbReference>
<dbReference type="InterPro" id="IPR001929">
    <property type="entry name" value="Germin"/>
</dbReference>
<keyword evidence="7" id="KW-0812">Transmembrane</keyword>
<organism evidence="10 11">
    <name type="scientific">Exidia glandulosa HHB12029</name>
    <dbReference type="NCBI Taxonomy" id="1314781"/>
    <lineage>
        <taxon>Eukaryota</taxon>
        <taxon>Fungi</taxon>
        <taxon>Dikarya</taxon>
        <taxon>Basidiomycota</taxon>
        <taxon>Agaricomycotina</taxon>
        <taxon>Agaricomycetes</taxon>
        <taxon>Auriculariales</taxon>
        <taxon>Exidiaceae</taxon>
        <taxon>Exidia</taxon>
    </lineage>
</organism>
<feature type="compositionally biased region" description="Low complexity" evidence="6">
    <location>
        <begin position="416"/>
        <end position="425"/>
    </location>
</feature>
<dbReference type="InterPro" id="IPR011051">
    <property type="entry name" value="RmlC_Cupin_sf"/>
</dbReference>
<evidence type="ECO:0000256" key="1">
    <source>
        <dbReference type="ARBA" id="ARBA00004613"/>
    </source>
</evidence>
<evidence type="ECO:0000256" key="7">
    <source>
        <dbReference type="SAM" id="Phobius"/>
    </source>
</evidence>
<evidence type="ECO:0000256" key="4">
    <source>
        <dbReference type="ARBA" id="ARBA00022723"/>
    </source>
</evidence>
<dbReference type="AlphaFoldDB" id="A0A165LKU5"/>
<dbReference type="GO" id="GO:0005576">
    <property type="term" value="C:extracellular region"/>
    <property type="evidence" value="ECO:0007669"/>
    <property type="project" value="UniProtKB-SubCell"/>
</dbReference>
<dbReference type="GO" id="GO:0030145">
    <property type="term" value="F:manganese ion binding"/>
    <property type="evidence" value="ECO:0007669"/>
    <property type="project" value="InterPro"/>
</dbReference>
<evidence type="ECO:0000259" key="9">
    <source>
        <dbReference type="SMART" id="SM00835"/>
    </source>
</evidence>
<comment type="subcellular location">
    <subcellularLocation>
        <location evidence="1">Secreted</location>
    </subcellularLocation>
</comment>
<dbReference type="STRING" id="1314781.A0A165LKU5"/>
<dbReference type="InParanoid" id="A0A165LKU5"/>
<keyword evidence="7" id="KW-1133">Transmembrane helix</keyword>
<dbReference type="InterPro" id="IPR014710">
    <property type="entry name" value="RmlC-like_jellyroll"/>
</dbReference>
<evidence type="ECO:0000256" key="3">
    <source>
        <dbReference type="ARBA" id="ARBA00022525"/>
    </source>
</evidence>
<dbReference type="SMART" id="SM00835">
    <property type="entry name" value="Cupin_1"/>
    <property type="match status" value="1"/>
</dbReference>
<feature type="region of interest" description="Disordered" evidence="6">
    <location>
        <begin position="221"/>
        <end position="283"/>
    </location>
</feature>
<feature type="transmembrane region" description="Helical" evidence="7">
    <location>
        <begin position="317"/>
        <end position="339"/>
    </location>
</feature>
<accession>A0A165LKU5</accession>
<proteinExistence type="inferred from homology"/>
<evidence type="ECO:0000256" key="8">
    <source>
        <dbReference type="SAM" id="SignalP"/>
    </source>
</evidence>
<name>A0A165LKU5_EXIGL</name>
<dbReference type="Proteomes" id="UP000077266">
    <property type="component" value="Unassembled WGS sequence"/>
</dbReference>
<evidence type="ECO:0000313" key="10">
    <source>
        <dbReference type="EMBL" id="KZV97985.1"/>
    </source>
</evidence>
<dbReference type="Pfam" id="PF00190">
    <property type="entry name" value="Cupin_1"/>
    <property type="match status" value="1"/>
</dbReference>
<keyword evidence="7" id="KW-0472">Membrane</keyword>
<feature type="compositionally biased region" description="Polar residues" evidence="6">
    <location>
        <begin position="223"/>
        <end position="255"/>
    </location>
</feature>
<dbReference type="SUPFAM" id="SSF51182">
    <property type="entry name" value="RmlC-like cupins"/>
    <property type="match status" value="1"/>
</dbReference>
<sequence>MKSSILAAVSLALSAAATGSNADTLAALKKASTAVERISILGNDQDFVFNFIDPNKNQTSGAGGHTVSAAVNTFPALFGSGMAMTLGFMEPCSLNSPHTHPRATEILIMLNGTIKAGFLAENGARFIMNEVPTLSATVFPKGSIHFQANVGCKPVPFAAALSNEDPGTLQVAQRFFALPADVVGASLGGIGVQDVASLARLIPDNLIQATKECFASCGLTPPASGSQPTKQQSPPSATTTAAEHWPSSSPTQTGNGDYEGKGSPNNWVGVGQDNDTKPDWAHDASSTAKPVVNLAEAFDNAVDGTKGWFKHLDGTKIALIVLIALNVAFLIGAIVFLIARCVRKRKERRNGGLSNMPISGPIKPLFAGRSVSNRGKYAAAEFEMPIDDAASQDAILPRKFEDPYDKPPSRAPSPLPAAHAGPYRD</sequence>
<dbReference type="EMBL" id="KV425923">
    <property type="protein sequence ID" value="KZV97985.1"/>
    <property type="molecule type" value="Genomic_DNA"/>
</dbReference>
<feature type="domain" description="Cupin type-1" evidence="9">
    <location>
        <begin position="49"/>
        <end position="196"/>
    </location>
</feature>
<dbReference type="Gene3D" id="2.60.120.10">
    <property type="entry name" value="Jelly Rolls"/>
    <property type="match status" value="1"/>
</dbReference>
<feature type="chain" id="PRO_5007861730" evidence="8">
    <location>
        <begin position="23"/>
        <end position="425"/>
    </location>
</feature>
<gene>
    <name evidence="10" type="ORF">EXIGLDRAFT_729162</name>
</gene>
<feature type="region of interest" description="Disordered" evidence="6">
    <location>
        <begin position="397"/>
        <end position="425"/>
    </location>
</feature>
<keyword evidence="11" id="KW-1185">Reference proteome</keyword>
<keyword evidence="5" id="KW-0464">Manganese</keyword>
<comment type="similarity">
    <text evidence="2">Belongs to the germin family.</text>
</comment>
<dbReference type="InterPro" id="IPR006045">
    <property type="entry name" value="Cupin_1"/>
</dbReference>
<evidence type="ECO:0000313" key="11">
    <source>
        <dbReference type="Proteomes" id="UP000077266"/>
    </source>
</evidence>
<dbReference type="PANTHER" id="PTHR31238">
    <property type="entry name" value="GERMIN-LIKE PROTEIN SUBFAMILY 3 MEMBER 3"/>
    <property type="match status" value="1"/>
</dbReference>
<keyword evidence="4" id="KW-0479">Metal-binding</keyword>